<feature type="domain" description="Major facilitator superfamily (MFS) profile" evidence="7">
    <location>
        <begin position="1"/>
        <end position="399"/>
    </location>
</feature>
<evidence type="ECO:0000256" key="4">
    <source>
        <dbReference type="ARBA" id="ARBA00023136"/>
    </source>
</evidence>
<organism evidence="8 9">
    <name type="scientific">Pseudarthrobacter psychrotolerans</name>
    <dbReference type="NCBI Taxonomy" id="2697569"/>
    <lineage>
        <taxon>Bacteria</taxon>
        <taxon>Bacillati</taxon>
        <taxon>Actinomycetota</taxon>
        <taxon>Actinomycetes</taxon>
        <taxon>Micrococcales</taxon>
        <taxon>Micrococcaceae</taxon>
        <taxon>Pseudarthrobacter</taxon>
    </lineage>
</organism>
<protein>
    <submittedName>
        <fullName evidence="8">MFS transporter</fullName>
    </submittedName>
</protein>
<feature type="transmembrane region" description="Helical" evidence="6">
    <location>
        <begin position="344"/>
        <end position="363"/>
    </location>
</feature>
<feature type="transmembrane region" description="Helical" evidence="6">
    <location>
        <begin position="167"/>
        <end position="187"/>
    </location>
</feature>
<evidence type="ECO:0000256" key="1">
    <source>
        <dbReference type="ARBA" id="ARBA00004651"/>
    </source>
</evidence>
<evidence type="ECO:0000313" key="9">
    <source>
        <dbReference type="Proteomes" id="UP000464186"/>
    </source>
</evidence>
<dbReference type="Proteomes" id="UP000464186">
    <property type="component" value="Plasmid unnamed1"/>
</dbReference>
<feature type="transmembrane region" description="Helical" evidence="6">
    <location>
        <begin position="308"/>
        <end position="332"/>
    </location>
</feature>
<comment type="subcellular location">
    <subcellularLocation>
        <location evidence="1">Cell membrane</location>
        <topology evidence="1">Multi-pass membrane protein</topology>
    </subcellularLocation>
</comment>
<dbReference type="InterPro" id="IPR011701">
    <property type="entry name" value="MFS"/>
</dbReference>
<dbReference type="Pfam" id="PF07690">
    <property type="entry name" value="MFS_1"/>
    <property type="match status" value="2"/>
</dbReference>
<evidence type="ECO:0000256" key="6">
    <source>
        <dbReference type="SAM" id="Phobius"/>
    </source>
</evidence>
<feature type="region of interest" description="Disordered" evidence="5">
    <location>
        <begin position="405"/>
        <end position="429"/>
    </location>
</feature>
<sequence length="429" mass="43427">MIRSSSQSAHRLAWASYASFAAFGVFWGTWGASIPRIRSQAGISDGQLGTALLFIGAGALPAMLLTGRIIDRFGVRITAAVTLILLGSSGLIVALAATGFASLCFGLLLVGAASGAADVAINSAAGSAEKLAATPVITRSHGMFSAFVVVSSLVAGLSAALGAGTTFSFVLVVAASTIVSGYLLHASPAEVPSAPRRIKAETDDLRHRRGDPASGVPVLAILLVGILGAMAFAGENAHQSWAAVFFEDELGTGAALSSTAPAVFAAVVAITRFSTGGLQPAYAMRTLVLGAAAASVGATILAAAPNVIVALIGLAVAAAGTAVLYPTLLGIVSRSTEDATRGRTTSLLTTISYLGFLLGPVYVGLWSEAAGLRAAMAAIAALCAVLLALTPVLLRIRRKLIDPSPTPPVANTAHHPKQDDDAREHDLAE</sequence>
<dbReference type="GO" id="GO:0022857">
    <property type="term" value="F:transmembrane transporter activity"/>
    <property type="evidence" value="ECO:0007669"/>
    <property type="project" value="InterPro"/>
</dbReference>
<reference evidence="8 9" key="1">
    <citation type="submission" date="2020-01" db="EMBL/GenBank/DDBJ databases">
        <title>Pseudarthrobacter psychrotolerans sp. nov., isolated from antarctic soil.</title>
        <authorList>
            <person name="Shin Y."/>
            <person name="Park W."/>
        </authorList>
    </citation>
    <scope>NUCLEOTIDE SEQUENCE [LARGE SCALE GENOMIC DNA]</scope>
    <source>
        <strain evidence="8 9">YJ56</strain>
        <plasmid evidence="8 9">unnamed1</plasmid>
    </source>
</reference>
<evidence type="ECO:0000259" key="7">
    <source>
        <dbReference type="PROSITE" id="PS50850"/>
    </source>
</evidence>
<dbReference type="SUPFAM" id="SSF103473">
    <property type="entry name" value="MFS general substrate transporter"/>
    <property type="match status" value="1"/>
</dbReference>
<dbReference type="PANTHER" id="PTHR23514">
    <property type="entry name" value="BYPASS OF STOP CODON PROTEIN 6"/>
    <property type="match status" value="1"/>
</dbReference>
<evidence type="ECO:0000256" key="5">
    <source>
        <dbReference type="SAM" id="MobiDB-lite"/>
    </source>
</evidence>
<dbReference type="PANTHER" id="PTHR23514:SF13">
    <property type="entry name" value="INNER MEMBRANE PROTEIN YBJJ"/>
    <property type="match status" value="1"/>
</dbReference>
<proteinExistence type="predicted"/>
<dbReference type="GO" id="GO:0005886">
    <property type="term" value="C:plasma membrane"/>
    <property type="evidence" value="ECO:0007669"/>
    <property type="project" value="UniProtKB-SubCell"/>
</dbReference>
<keyword evidence="4 6" id="KW-0472">Membrane</keyword>
<dbReference type="InterPro" id="IPR051788">
    <property type="entry name" value="MFS_Transporter"/>
</dbReference>
<gene>
    <name evidence="8" type="ORF">GU243_23415</name>
</gene>
<dbReference type="Gene3D" id="1.20.1250.20">
    <property type="entry name" value="MFS general substrate transporter like domains"/>
    <property type="match status" value="2"/>
</dbReference>
<evidence type="ECO:0000313" key="8">
    <source>
        <dbReference type="EMBL" id="QHK22521.1"/>
    </source>
</evidence>
<accession>A0A6P1NZ18</accession>
<keyword evidence="3 6" id="KW-1133">Transmembrane helix</keyword>
<keyword evidence="8" id="KW-0614">Plasmid</keyword>
<keyword evidence="9" id="KW-1185">Reference proteome</keyword>
<evidence type="ECO:0000256" key="2">
    <source>
        <dbReference type="ARBA" id="ARBA00022692"/>
    </source>
</evidence>
<feature type="compositionally biased region" description="Basic and acidic residues" evidence="5">
    <location>
        <begin position="416"/>
        <end position="429"/>
    </location>
</feature>
<geneLocation type="plasmid" evidence="8 9">
    <name>unnamed1</name>
</geneLocation>
<feature type="transmembrane region" description="Helical" evidence="6">
    <location>
        <begin position="282"/>
        <end position="302"/>
    </location>
</feature>
<keyword evidence="2 6" id="KW-0812">Transmembrane</keyword>
<dbReference type="InterPro" id="IPR020846">
    <property type="entry name" value="MFS_dom"/>
</dbReference>
<dbReference type="EMBL" id="CP047899">
    <property type="protein sequence ID" value="QHK22521.1"/>
    <property type="molecule type" value="Genomic_DNA"/>
</dbReference>
<feature type="transmembrane region" description="Helical" evidence="6">
    <location>
        <begin position="46"/>
        <end position="66"/>
    </location>
</feature>
<feature type="transmembrane region" description="Helical" evidence="6">
    <location>
        <begin position="253"/>
        <end position="270"/>
    </location>
</feature>
<evidence type="ECO:0000256" key="3">
    <source>
        <dbReference type="ARBA" id="ARBA00022989"/>
    </source>
</evidence>
<name>A0A6P1NZ18_9MICC</name>
<dbReference type="PROSITE" id="PS50850">
    <property type="entry name" value="MFS"/>
    <property type="match status" value="1"/>
</dbReference>
<feature type="transmembrane region" description="Helical" evidence="6">
    <location>
        <begin position="73"/>
        <end position="94"/>
    </location>
</feature>
<dbReference type="InterPro" id="IPR036259">
    <property type="entry name" value="MFS_trans_sf"/>
</dbReference>
<dbReference type="KEGG" id="psey:GU243_23415"/>
<feature type="transmembrane region" description="Helical" evidence="6">
    <location>
        <begin position="375"/>
        <end position="394"/>
    </location>
</feature>
<feature type="transmembrane region" description="Helical" evidence="6">
    <location>
        <begin position="215"/>
        <end position="233"/>
    </location>
</feature>
<feature type="transmembrane region" description="Helical" evidence="6">
    <location>
        <begin position="12"/>
        <end position="34"/>
    </location>
</feature>
<feature type="transmembrane region" description="Helical" evidence="6">
    <location>
        <begin position="142"/>
        <end position="161"/>
    </location>
</feature>
<dbReference type="AlphaFoldDB" id="A0A6P1NZ18"/>
<feature type="transmembrane region" description="Helical" evidence="6">
    <location>
        <begin position="100"/>
        <end position="121"/>
    </location>
</feature>